<dbReference type="OrthoDB" id="416454at2759"/>
<gene>
    <name evidence="1" type="ORF">APLA_LOCUS15070</name>
</gene>
<comment type="caution">
    <text evidence="1">The sequence shown here is derived from an EMBL/GenBank/DDBJ whole genome shotgun (WGS) entry which is preliminary data.</text>
</comment>
<evidence type="ECO:0000313" key="2">
    <source>
        <dbReference type="Proteomes" id="UP000494106"/>
    </source>
</evidence>
<keyword evidence="2" id="KW-1185">Reference proteome</keyword>
<accession>A0A8S1B8H0</accession>
<evidence type="ECO:0000313" key="1">
    <source>
        <dbReference type="EMBL" id="CAB3255870.1"/>
    </source>
</evidence>
<dbReference type="AlphaFoldDB" id="A0A8S1B8H0"/>
<protein>
    <submittedName>
        <fullName evidence="1">Uncharacterized protein</fullName>
    </submittedName>
</protein>
<sequence length="101" mass="11773">MWQDTRLSVDITRFDKAALDLKEILSNWYNNTLESQLQSLSATAANNYYLWKFTKNYDRSQIANPLLKSNSGWARTSQDKADTFANYLSNVFRPNEAKDRL</sequence>
<organism evidence="1 2">
    <name type="scientific">Arctia plantaginis</name>
    <name type="common">Wood tiger moth</name>
    <name type="synonym">Phalaena plantaginis</name>
    <dbReference type="NCBI Taxonomy" id="874455"/>
    <lineage>
        <taxon>Eukaryota</taxon>
        <taxon>Metazoa</taxon>
        <taxon>Ecdysozoa</taxon>
        <taxon>Arthropoda</taxon>
        <taxon>Hexapoda</taxon>
        <taxon>Insecta</taxon>
        <taxon>Pterygota</taxon>
        <taxon>Neoptera</taxon>
        <taxon>Endopterygota</taxon>
        <taxon>Lepidoptera</taxon>
        <taxon>Glossata</taxon>
        <taxon>Ditrysia</taxon>
        <taxon>Noctuoidea</taxon>
        <taxon>Erebidae</taxon>
        <taxon>Arctiinae</taxon>
        <taxon>Arctia</taxon>
    </lineage>
</organism>
<reference evidence="1 2" key="1">
    <citation type="submission" date="2020-04" db="EMBL/GenBank/DDBJ databases">
        <authorList>
            <person name="Wallbank WR R."/>
            <person name="Pardo Diaz C."/>
            <person name="Kozak K."/>
            <person name="Martin S."/>
            <person name="Jiggins C."/>
            <person name="Moest M."/>
            <person name="Warren A I."/>
            <person name="Byers J.R.P. K."/>
            <person name="Montejo-Kovacevich G."/>
            <person name="Yen C E."/>
        </authorList>
    </citation>
    <scope>NUCLEOTIDE SEQUENCE [LARGE SCALE GENOMIC DNA]</scope>
</reference>
<dbReference type="Proteomes" id="UP000494106">
    <property type="component" value="Unassembled WGS sequence"/>
</dbReference>
<dbReference type="EMBL" id="CADEBC010000579">
    <property type="protein sequence ID" value="CAB3255870.1"/>
    <property type="molecule type" value="Genomic_DNA"/>
</dbReference>
<name>A0A8S1B8H0_ARCPL</name>
<proteinExistence type="predicted"/>